<organism evidence="1 2">
    <name type="scientific">Marasmius tenuissimus</name>
    <dbReference type="NCBI Taxonomy" id="585030"/>
    <lineage>
        <taxon>Eukaryota</taxon>
        <taxon>Fungi</taxon>
        <taxon>Dikarya</taxon>
        <taxon>Basidiomycota</taxon>
        <taxon>Agaricomycotina</taxon>
        <taxon>Agaricomycetes</taxon>
        <taxon>Agaricomycetidae</taxon>
        <taxon>Agaricales</taxon>
        <taxon>Marasmiineae</taxon>
        <taxon>Marasmiaceae</taxon>
        <taxon>Marasmius</taxon>
    </lineage>
</organism>
<dbReference type="Gene3D" id="1.10.150.750">
    <property type="match status" value="1"/>
</dbReference>
<gene>
    <name evidence="1" type="ORF">AAF712_003423</name>
</gene>
<evidence type="ECO:0000313" key="2">
    <source>
        <dbReference type="Proteomes" id="UP001437256"/>
    </source>
</evidence>
<accession>A0ABR3A724</accession>
<dbReference type="Proteomes" id="UP001437256">
    <property type="component" value="Unassembled WGS sequence"/>
</dbReference>
<keyword evidence="2" id="KW-1185">Reference proteome</keyword>
<name>A0ABR3A724_9AGAR</name>
<proteinExistence type="predicted"/>
<dbReference type="EMBL" id="JBBXMP010000012">
    <property type="protein sequence ID" value="KAL0069398.1"/>
    <property type="molecule type" value="Genomic_DNA"/>
</dbReference>
<reference evidence="1 2" key="1">
    <citation type="submission" date="2024-05" db="EMBL/GenBank/DDBJ databases">
        <title>A draft genome resource for the thread blight pathogen Marasmius tenuissimus strain MS-2.</title>
        <authorList>
            <person name="Yulfo-Soto G.E."/>
            <person name="Baruah I.K."/>
            <person name="Amoako-Attah I."/>
            <person name="Bukari Y."/>
            <person name="Meinhardt L.W."/>
            <person name="Bailey B.A."/>
            <person name="Cohen S.P."/>
        </authorList>
    </citation>
    <scope>NUCLEOTIDE SEQUENCE [LARGE SCALE GENOMIC DNA]</scope>
    <source>
        <strain evidence="1 2">MS-2</strain>
    </source>
</reference>
<comment type="caution">
    <text evidence="1">The sequence shown here is derived from an EMBL/GenBank/DDBJ whole genome shotgun (WGS) entry which is preliminary data.</text>
</comment>
<evidence type="ECO:0000313" key="1">
    <source>
        <dbReference type="EMBL" id="KAL0069398.1"/>
    </source>
</evidence>
<protein>
    <submittedName>
        <fullName evidence="1">Uncharacterized protein</fullName>
    </submittedName>
</protein>
<sequence length="154" mass="17927">MSMIDQEKLRRENPGLKYYDALAEVYEKVREELGLSPDGEDSTETASVCTQDLEMYRQPVFNVSYDLSEVDCLNDPEDLYEELRAIRRLYVQYEDTKVQQEIEKARQIDEEYFANKPQGPVAGSSDQLIVSPKNSTLLSRIKHSFKNLKRFLCM</sequence>